<feature type="region of interest" description="Disordered" evidence="1">
    <location>
        <begin position="80"/>
        <end position="158"/>
    </location>
</feature>
<protein>
    <submittedName>
        <fullName evidence="2">Uncharacterized protein</fullName>
    </submittedName>
</protein>
<feature type="compositionally biased region" description="Low complexity" evidence="1">
    <location>
        <begin position="135"/>
        <end position="148"/>
    </location>
</feature>
<dbReference type="AlphaFoldDB" id="A0A813B8W2"/>
<name>A0A813B8W2_9DINO</name>
<evidence type="ECO:0000313" key="3">
    <source>
        <dbReference type="Proteomes" id="UP000601435"/>
    </source>
</evidence>
<feature type="non-terminal residue" evidence="2">
    <location>
        <position position="1"/>
    </location>
</feature>
<dbReference type="OrthoDB" id="433195at2759"/>
<evidence type="ECO:0000256" key="1">
    <source>
        <dbReference type="SAM" id="MobiDB-lite"/>
    </source>
</evidence>
<sequence>MLAKAFEKEKLIRKRFRVKKGLLDFPPAAERDDADKAENPISTKAMEMNCTALRVMVAHYKVLSGKKAKEVRELFASIQSLRDEQADTDGDDGDDDDEGGEEEAEEDDEVVEENSEGYETDDGARNPDEAEDSCSSEPKSSKASSVAKGADDDGCGVGAVVLDSQEDAQVHKDPCWRYRTKSSLQTLPSTVALGASPPVETPASYVAGLPTDAEEELQRVLQQIALEEGGGDMSPEIARHERLLVRMGTPEQASKPK</sequence>
<evidence type="ECO:0000313" key="2">
    <source>
        <dbReference type="EMBL" id="CAE7894826.1"/>
    </source>
</evidence>
<organism evidence="2 3">
    <name type="scientific">Symbiodinium necroappetens</name>
    <dbReference type="NCBI Taxonomy" id="1628268"/>
    <lineage>
        <taxon>Eukaryota</taxon>
        <taxon>Sar</taxon>
        <taxon>Alveolata</taxon>
        <taxon>Dinophyceae</taxon>
        <taxon>Suessiales</taxon>
        <taxon>Symbiodiniaceae</taxon>
        <taxon>Symbiodinium</taxon>
    </lineage>
</organism>
<accession>A0A813B8W2</accession>
<dbReference type="Proteomes" id="UP000601435">
    <property type="component" value="Unassembled WGS sequence"/>
</dbReference>
<comment type="caution">
    <text evidence="2">The sequence shown here is derived from an EMBL/GenBank/DDBJ whole genome shotgun (WGS) entry which is preliminary data.</text>
</comment>
<dbReference type="EMBL" id="CAJNJA010068458">
    <property type="protein sequence ID" value="CAE7894826.1"/>
    <property type="molecule type" value="Genomic_DNA"/>
</dbReference>
<reference evidence="2" key="1">
    <citation type="submission" date="2021-02" db="EMBL/GenBank/DDBJ databases">
        <authorList>
            <person name="Dougan E. K."/>
            <person name="Rhodes N."/>
            <person name="Thang M."/>
            <person name="Chan C."/>
        </authorList>
    </citation>
    <scope>NUCLEOTIDE SEQUENCE</scope>
</reference>
<keyword evidence="3" id="KW-1185">Reference proteome</keyword>
<gene>
    <name evidence="2" type="ORF">SNEC2469_LOCUS29914</name>
</gene>
<proteinExistence type="predicted"/>
<feature type="compositionally biased region" description="Acidic residues" evidence="1">
    <location>
        <begin position="86"/>
        <end position="121"/>
    </location>
</feature>